<protein>
    <submittedName>
        <fullName evidence="2">Cupin domain-containing protein</fullName>
    </submittedName>
</protein>
<comment type="caution">
    <text evidence="2">The sequence shown here is derived from an EMBL/GenBank/DDBJ whole genome shotgun (WGS) entry which is preliminary data.</text>
</comment>
<dbReference type="Proteomes" id="UP000323994">
    <property type="component" value="Unassembled WGS sequence"/>
</dbReference>
<proteinExistence type="predicted"/>
<dbReference type="OrthoDB" id="9798288at2"/>
<evidence type="ECO:0000313" key="2">
    <source>
        <dbReference type="EMBL" id="KAA6440122.1"/>
    </source>
</evidence>
<reference evidence="2 3" key="1">
    <citation type="submission" date="2019-05" db="EMBL/GenBank/DDBJ databases">
        <authorList>
            <person name="Qu J.-H."/>
        </authorList>
    </citation>
    <scope>NUCLEOTIDE SEQUENCE [LARGE SCALE GENOMIC DNA]</scope>
    <source>
        <strain evidence="2 3">NS28</strain>
    </source>
</reference>
<dbReference type="PANTHER" id="PTHR33387:SF3">
    <property type="entry name" value="DUF985 DOMAIN-CONTAINING PROTEIN"/>
    <property type="match status" value="1"/>
</dbReference>
<sequence length="168" mass="18976">MQQASYWIKKYSLKQHPEGGYFTETYRSAGIIEENALPKRFKGARCFSTGIYFLLEAHHFSAFHRIQSDEMWHFYAGDALEIFVIDPESENLETIFLGNNPEIGETFQAVVPAGSWFASRPCAGSSYALVGCTVAPGFDFEDFEMAERAALQALYPQHSGLIRELTRS</sequence>
<dbReference type="CDD" id="cd06121">
    <property type="entry name" value="cupin_YML079wp"/>
    <property type="match status" value="1"/>
</dbReference>
<dbReference type="Gene3D" id="2.60.120.10">
    <property type="entry name" value="Jelly Rolls"/>
    <property type="match status" value="1"/>
</dbReference>
<dbReference type="InterPro" id="IPR039935">
    <property type="entry name" value="YML079W-like"/>
</dbReference>
<dbReference type="PANTHER" id="PTHR33387">
    <property type="entry name" value="RMLC-LIKE JELLY ROLL FOLD PROTEIN"/>
    <property type="match status" value="1"/>
</dbReference>
<dbReference type="RefSeq" id="WP_139011150.1">
    <property type="nucleotide sequence ID" value="NZ_VBSN01000027.1"/>
</dbReference>
<dbReference type="SUPFAM" id="SSF51182">
    <property type="entry name" value="RmlC-like cupins"/>
    <property type="match status" value="1"/>
</dbReference>
<dbReference type="InterPro" id="IPR009327">
    <property type="entry name" value="Cupin_DUF985"/>
</dbReference>
<dbReference type="AlphaFoldDB" id="A0A5M8R1Q7"/>
<dbReference type="InterPro" id="IPR011051">
    <property type="entry name" value="RmlC_Cupin_sf"/>
</dbReference>
<accession>A0A5M8R1Q7</accession>
<organism evidence="2 3">
    <name type="scientific">Dyadobacter flavalbus</name>
    <dbReference type="NCBI Taxonomy" id="2579942"/>
    <lineage>
        <taxon>Bacteria</taxon>
        <taxon>Pseudomonadati</taxon>
        <taxon>Bacteroidota</taxon>
        <taxon>Cytophagia</taxon>
        <taxon>Cytophagales</taxon>
        <taxon>Spirosomataceae</taxon>
        <taxon>Dyadobacter</taxon>
    </lineage>
</organism>
<feature type="domain" description="DUF985" evidence="1">
    <location>
        <begin position="6"/>
        <end position="146"/>
    </location>
</feature>
<keyword evidence="3" id="KW-1185">Reference proteome</keyword>
<dbReference type="EMBL" id="VBSN01000027">
    <property type="protein sequence ID" value="KAA6440122.1"/>
    <property type="molecule type" value="Genomic_DNA"/>
</dbReference>
<name>A0A5M8R1Q7_9BACT</name>
<dbReference type="Pfam" id="PF06172">
    <property type="entry name" value="Cupin_5"/>
    <property type="match status" value="1"/>
</dbReference>
<evidence type="ECO:0000313" key="3">
    <source>
        <dbReference type="Proteomes" id="UP000323994"/>
    </source>
</evidence>
<evidence type="ECO:0000259" key="1">
    <source>
        <dbReference type="Pfam" id="PF06172"/>
    </source>
</evidence>
<dbReference type="InterPro" id="IPR014710">
    <property type="entry name" value="RmlC-like_jellyroll"/>
</dbReference>
<gene>
    <name evidence="2" type="ORF">FEM33_05810</name>
</gene>